<dbReference type="Pfam" id="PF02310">
    <property type="entry name" value="B12-binding"/>
    <property type="match status" value="1"/>
</dbReference>
<keyword evidence="3" id="KW-0808">Transferase</keyword>
<evidence type="ECO:0000256" key="4">
    <source>
        <dbReference type="ARBA" id="ARBA00022691"/>
    </source>
</evidence>
<evidence type="ECO:0000256" key="2">
    <source>
        <dbReference type="ARBA" id="ARBA00022603"/>
    </source>
</evidence>
<feature type="domain" description="B12-binding" evidence="8">
    <location>
        <begin position="9"/>
        <end position="142"/>
    </location>
</feature>
<name>A0A133U552_9EURY</name>
<evidence type="ECO:0000256" key="7">
    <source>
        <dbReference type="ARBA" id="ARBA00023014"/>
    </source>
</evidence>
<dbReference type="InterPro" id="IPR006158">
    <property type="entry name" value="Cobalamin-bd"/>
</dbReference>
<dbReference type="PANTHER" id="PTHR43409">
    <property type="entry name" value="ANAEROBIC MAGNESIUM-PROTOPORPHYRIN IX MONOMETHYL ESTER CYCLASE-RELATED"/>
    <property type="match status" value="1"/>
</dbReference>
<dbReference type="InterPro" id="IPR006638">
    <property type="entry name" value="Elp3/MiaA/NifB-like_rSAM"/>
</dbReference>
<comment type="caution">
    <text evidence="10">The sequence shown here is derived from an EMBL/GenBank/DDBJ whole genome shotgun (WGS) entry which is preliminary data.</text>
</comment>
<dbReference type="SFLD" id="SFLDS00029">
    <property type="entry name" value="Radical_SAM"/>
    <property type="match status" value="1"/>
</dbReference>
<dbReference type="InterPro" id="IPR051198">
    <property type="entry name" value="BchE-like"/>
</dbReference>
<evidence type="ECO:0000256" key="1">
    <source>
        <dbReference type="ARBA" id="ARBA00001966"/>
    </source>
</evidence>
<evidence type="ECO:0000313" key="11">
    <source>
        <dbReference type="Proteomes" id="UP000070184"/>
    </source>
</evidence>
<dbReference type="GO" id="GO:0051539">
    <property type="term" value="F:4 iron, 4 sulfur cluster binding"/>
    <property type="evidence" value="ECO:0007669"/>
    <property type="project" value="UniProtKB-KW"/>
</dbReference>
<evidence type="ECO:0000256" key="3">
    <source>
        <dbReference type="ARBA" id="ARBA00022679"/>
    </source>
</evidence>
<dbReference type="PATRIC" id="fig|1698260.3.peg.709"/>
<dbReference type="PROSITE" id="PS51918">
    <property type="entry name" value="RADICAL_SAM"/>
    <property type="match status" value="1"/>
</dbReference>
<dbReference type="Gene3D" id="3.40.50.280">
    <property type="entry name" value="Cobalamin-binding domain"/>
    <property type="match status" value="1"/>
</dbReference>
<evidence type="ECO:0000259" key="8">
    <source>
        <dbReference type="PROSITE" id="PS51332"/>
    </source>
</evidence>
<organism evidence="10 11">
    <name type="scientific">candidate division MSBL1 archaeon SCGC-AAA259B11</name>
    <dbReference type="NCBI Taxonomy" id="1698260"/>
    <lineage>
        <taxon>Archaea</taxon>
        <taxon>Methanobacteriati</taxon>
        <taxon>Methanobacteriota</taxon>
        <taxon>candidate division MSBL1</taxon>
    </lineage>
</organism>
<dbReference type="InterPro" id="IPR034466">
    <property type="entry name" value="Methyltransferase_Class_B"/>
</dbReference>
<dbReference type="GO" id="GO:0031419">
    <property type="term" value="F:cobalamin binding"/>
    <property type="evidence" value="ECO:0007669"/>
    <property type="project" value="InterPro"/>
</dbReference>
<dbReference type="GO" id="GO:0003824">
    <property type="term" value="F:catalytic activity"/>
    <property type="evidence" value="ECO:0007669"/>
    <property type="project" value="InterPro"/>
</dbReference>
<keyword evidence="6" id="KW-0408">Iron</keyword>
<dbReference type="InterPro" id="IPR036724">
    <property type="entry name" value="Cobalamin-bd_sf"/>
</dbReference>
<dbReference type="SUPFAM" id="SSF52242">
    <property type="entry name" value="Cobalamin (vitamin B12)-binding domain"/>
    <property type="match status" value="1"/>
</dbReference>
<protein>
    <submittedName>
        <fullName evidence="10">Uncharacterized protein</fullName>
    </submittedName>
</protein>
<comment type="cofactor">
    <cofactor evidence="1">
        <name>[4Fe-4S] cluster</name>
        <dbReference type="ChEBI" id="CHEBI:49883"/>
    </cofactor>
</comment>
<keyword evidence="11" id="KW-1185">Reference proteome</keyword>
<dbReference type="InterPro" id="IPR058240">
    <property type="entry name" value="rSAM_sf"/>
</dbReference>
<dbReference type="SMART" id="SM00729">
    <property type="entry name" value="Elp3"/>
    <property type="match status" value="1"/>
</dbReference>
<evidence type="ECO:0000256" key="6">
    <source>
        <dbReference type="ARBA" id="ARBA00023004"/>
    </source>
</evidence>
<dbReference type="PROSITE" id="PS51332">
    <property type="entry name" value="B12_BINDING"/>
    <property type="match status" value="1"/>
</dbReference>
<dbReference type="InterPro" id="IPR023404">
    <property type="entry name" value="rSAM_horseshoe"/>
</dbReference>
<dbReference type="AlphaFoldDB" id="A0A133U552"/>
<dbReference type="SFLD" id="SFLDG01082">
    <property type="entry name" value="B12-binding_domain_containing"/>
    <property type="match status" value="1"/>
</dbReference>
<dbReference type="SFLD" id="SFLDG01123">
    <property type="entry name" value="methyltransferase_(Class_B)"/>
    <property type="match status" value="1"/>
</dbReference>
<dbReference type="CDD" id="cd01335">
    <property type="entry name" value="Radical_SAM"/>
    <property type="match status" value="1"/>
</dbReference>
<sequence length="447" mass="50776">MRWLLVEPPVQSDIQASLGAVGIPSSAYLAPILERNNEEVRIEDAPALDHNLEDVADVIRDYDPDYVGISALTTDIEEAYRVAEAAKKSGQSRKVILGGAHPTLRPKETLEECSSVDIVARGEGEEIIDEISRFEDLSRIKGISYRENGNIIENQDREPIMDLDSLPFPAYHLLPMERYEFDGIRYATMITSRGCPFNCVFCASSRICGKKWRGKSPERVLEQMKALRYDYDVKEIEILDDTFVLDKNRATEICDLMVEEGLDITWSCSSRVDTMDSSLAEKLREAGCHTVYMGIESGVQEVLDRLKKGITIEQARDAVEAVKEADMNVVGSFILGVPGETKKQMEKTIDFAKELDITLAQFTLFTPYPGTESYENAEENDLFLTKDWSDFSTLDPIIKNDEMSAEELKNFMRQAYIRFYLRPSYIWRAVKTGELWSLLKKGISWFI</sequence>
<dbReference type="Gene3D" id="3.80.30.20">
    <property type="entry name" value="tm_1862 like domain"/>
    <property type="match status" value="1"/>
</dbReference>
<keyword evidence="2" id="KW-0489">Methyltransferase</keyword>
<accession>A0A133U552</accession>
<evidence type="ECO:0000259" key="9">
    <source>
        <dbReference type="PROSITE" id="PS51918"/>
    </source>
</evidence>
<evidence type="ECO:0000256" key="5">
    <source>
        <dbReference type="ARBA" id="ARBA00022723"/>
    </source>
</evidence>
<dbReference type="Pfam" id="PF04055">
    <property type="entry name" value="Radical_SAM"/>
    <property type="match status" value="1"/>
</dbReference>
<keyword evidence="4" id="KW-0949">S-adenosyl-L-methionine</keyword>
<dbReference type="Proteomes" id="UP000070184">
    <property type="component" value="Unassembled WGS sequence"/>
</dbReference>
<evidence type="ECO:0000313" key="10">
    <source>
        <dbReference type="EMBL" id="KXA89320.1"/>
    </source>
</evidence>
<dbReference type="CDD" id="cd02068">
    <property type="entry name" value="radical_SAM_B12_BD"/>
    <property type="match status" value="1"/>
</dbReference>
<reference evidence="10 11" key="1">
    <citation type="journal article" date="2016" name="Sci. Rep.">
        <title>Metabolic traits of an uncultured archaeal lineage -MSBL1- from brine pools of the Red Sea.</title>
        <authorList>
            <person name="Mwirichia R."/>
            <person name="Alam I."/>
            <person name="Rashid M."/>
            <person name="Vinu M."/>
            <person name="Ba-Alawi W."/>
            <person name="Anthony Kamau A."/>
            <person name="Kamanda Ngugi D."/>
            <person name="Goker M."/>
            <person name="Klenk H.P."/>
            <person name="Bajic V."/>
            <person name="Stingl U."/>
        </authorList>
    </citation>
    <scope>NUCLEOTIDE SEQUENCE [LARGE SCALE GENOMIC DNA]</scope>
    <source>
        <strain evidence="10">SCGC-AAA259B11</strain>
    </source>
</reference>
<dbReference type="EMBL" id="LHXK01000042">
    <property type="protein sequence ID" value="KXA89320.1"/>
    <property type="molecule type" value="Genomic_DNA"/>
</dbReference>
<keyword evidence="7" id="KW-0411">Iron-sulfur</keyword>
<dbReference type="GO" id="GO:0046872">
    <property type="term" value="F:metal ion binding"/>
    <property type="evidence" value="ECO:0007669"/>
    <property type="project" value="UniProtKB-KW"/>
</dbReference>
<dbReference type="SUPFAM" id="SSF102114">
    <property type="entry name" value="Radical SAM enzymes"/>
    <property type="match status" value="1"/>
</dbReference>
<keyword evidence="5" id="KW-0479">Metal-binding</keyword>
<dbReference type="PANTHER" id="PTHR43409:SF7">
    <property type="entry name" value="BLL1977 PROTEIN"/>
    <property type="match status" value="1"/>
</dbReference>
<gene>
    <name evidence="10" type="ORF">AKJ61_03115</name>
</gene>
<dbReference type="InterPro" id="IPR007197">
    <property type="entry name" value="rSAM"/>
</dbReference>
<feature type="domain" description="Radical SAM core" evidence="9">
    <location>
        <begin position="181"/>
        <end position="406"/>
    </location>
</feature>
<proteinExistence type="predicted"/>